<accession>A0A0V0QUY3</accession>
<organism evidence="2 3">
    <name type="scientific">Pseudocohnilembus persalinus</name>
    <name type="common">Ciliate</name>
    <dbReference type="NCBI Taxonomy" id="266149"/>
    <lineage>
        <taxon>Eukaryota</taxon>
        <taxon>Sar</taxon>
        <taxon>Alveolata</taxon>
        <taxon>Ciliophora</taxon>
        <taxon>Intramacronucleata</taxon>
        <taxon>Oligohymenophorea</taxon>
        <taxon>Scuticociliatia</taxon>
        <taxon>Philasterida</taxon>
        <taxon>Pseudocohnilembidae</taxon>
        <taxon>Pseudocohnilembus</taxon>
    </lineage>
</organism>
<evidence type="ECO:0000313" key="3">
    <source>
        <dbReference type="Proteomes" id="UP000054937"/>
    </source>
</evidence>
<gene>
    <name evidence="2" type="ORF">PPERSA_09809</name>
</gene>
<dbReference type="AlphaFoldDB" id="A0A0V0QUY3"/>
<dbReference type="Proteomes" id="UP000054937">
    <property type="component" value="Unassembled WGS sequence"/>
</dbReference>
<feature type="region of interest" description="Disordered" evidence="1">
    <location>
        <begin position="111"/>
        <end position="194"/>
    </location>
</feature>
<sequence>MGDLIIILVQQIFENSQNLEKQNKIEFLQEIDNLLSQENIRINEIKQENSQSDIYNVNKHQNESKTQQYKGQLLDIIPQYFEQVFQLNFLKNKNSVLVVGQEVKQITLQESQNQDQNDLEQQKKQNEKAENQIADNDKILLNKKKESKKNSVSYLDEHYSSDYDSEDLSRDNLNLNQKKNSNDSEEMSFNKHIE</sequence>
<evidence type="ECO:0000256" key="1">
    <source>
        <dbReference type="SAM" id="MobiDB-lite"/>
    </source>
</evidence>
<reference evidence="2 3" key="1">
    <citation type="journal article" date="2015" name="Sci. Rep.">
        <title>Genome of the facultative scuticociliatosis pathogen Pseudocohnilembus persalinus provides insight into its virulence through horizontal gene transfer.</title>
        <authorList>
            <person name="Xiong J."/>
            <person name="Wang G."/>
            <person name="Cheng J."/>
            <person name="Tian M."/>
            <person name="Pan X."/>
            <person name="Warren A."/>
            <person name="Jiang C."/>
            <person name="Yuan D."/>
            <person name="Miao W."/>
        </authorList>
    </citation>
    <scope>NUCLEOTIDE SEQUENCE [LARGE SCALE GENOMIC DNA]</scope>
    <source>
        <strain evidence="2">36N120E</strain>
    </source>
</reference>
<dbReference type="InParanoid" id="A0A0V0QUY3"/>
<feature type="compositionally biased region" description="Basic and acidic residues" evidence="1">
    <location>
        <begin position="120"/>
        <end position="144"/>
    </location>
</feature>
<name>A0A0V0QUY3_PSEPJ</name>
<evidence type="ECO:0000313" key="2">
    <source>
        <dbReference type="EMBL" id="KRX05669.1"/>
    </source>
</evidence>
<comment type="caution">
    <text evidence="2">The sequence shown here is derived from an EMBL/GenBank/DDBJ whole genome shotgun (WGS) entry which is preliminary data.</text>
</comment>
<keyword evidence="3" id="KW-1185">Reference proteome</keyword>
<protein>
    <submittedName>
        <fullName evidence="2">Uncharacterized protein</fullName>
    </submittedName>
</protein>
<proteinExistence type="predicted"/>
<dbReference type="EMBL" id="LDAU01000105">
    <property type="protein sequence ID" value="KRX05669.1"/>
    <property type="molecule type" value="Genomic_DNA"/>
</dbReference>